<reference evidence="2" key="1">
    <citation type="submission" date="2022-03" db="EMBL/GenBank/DDBJ databases">
        <authorList>
            <person name="Martin C."/>
        </authorList>
    </citation>
    <scope>NUCLEOTIDE SEQUENCE</scope>
</reference>
<gene>
    <name evidence="2" type="ORF">OFUS_LOCUS3138</name>
</gene>
<evidence type="ECO:0000313" key="2">
    <source>
        <dbReference type="EMBL" id="CAH1775895.1"/>
    </source>
</evidence>
<proteinExistence type="predicted"/>
<feature type="non-terminal residue" evidence="2">
    <location>
        <position position="114"/>
    </location>
</feature>
<dbReference type="Proteomes" id="UP000749559">
    <property type="component" value="Unassembled WGS sequence"/>
</dbReference>
<evidence type="ECO:0000256" key="1">
    <source>
        <dbReference type="SAM" id="Phobius"/>
    </source>
</evidence>
<keyword evidence="1" id="KW-0812">Transmembrane</keyword>
<dbReference type="AlphaFoldDB" id="A0A8S4N498"/>
<dbReference type="EMBL" id="CAIIXF020000001">
    <property type="protein sequence ID" value="CAH1775895.1"/>
    <property type="molecule type" value="Genomic_DNA"/>
</dbReference>
<feature type="transmembrane region" description="Helical" evidence="1">
    <location>
        <begin position="39"/>
        <end position="61"/>
    </location>
</feature>
<organism evidence="2 3">
    <name type="scientific">Owenia fusiformis</name>
    <name type="common">Polychaete worm</name>
    <dbReference type="NCBI Taxonomy" id="6347"/>
    <lineage>
        <taxon>Eukaryota</taxon>
        <taxon>Metazoa</taxon>
        <taxon>Spiralia</taxon>
        <taxon>Lophotrochozoa</taxon>
        <taxon>Annelida</taxon>
        <taxon>Polychaeta</taxon>
        <taxon>Sedentaria</taxon>
        <taxon>Canalipalpata</taxon>
        <taxon>Sabellida</taxon>
        <taxon>Oweniida</taxon>
        <taxon>Oweniidae</taxon>
        <taxon>Owenia</taxon>
    </lineage>
</organism>
<sequence length="114" mass="13827">PEAMEKEENIADVDENDDLKKDLEGFKRRYYCQWLLLKLFNLISFLAVAGSVFVHTSMFIYQHNFRAYGPEEQMEVINFENLDYQTALQYYQYRDYRVIPKHLTIKFNTSFYVR</sequence>
<name>A0A8S4N498_OWEFU</name>
<keyword evidence="1" id="KW-1133">Transmembrane helix</keyword>
<protein>
    <submittedName>
        <fullName evidence="2">Uncharacterized protein</fullName>
    </submittedName>
</protein>
<comment type="caution">
    <text evidence="2">The sequence shown here is derived from an EMBL/GenBank/DDBJ whole genome shotgun (WGS) entry which is preliminary data.</text>
</comment>
<accession>A0A8S4N498</accession>
<evidence type="ECO:0000313" key="3">
    <source>
        <dbReference type="Proteomes" id="UP000749559"/>
    </source>
</evidence>
<keyword evidence="3" id="KW-1185">Reference proteome</keyword>
<keyword evidence="1" id="KW-0472">Membrane</keyword>